<sequence length="431" mass="46128">MATETRSGGFFPALLSMDRPLFLLLSGQLISQTGENLYRVALLWFVSLSSRHVTDMVIVGVLQTLPPLLFGGPGGVWLDRHDKKRIMIGVDLLRALGVLLIPLLAALHLLTHTLLFVLVFIISALSGLFGPALSSVLPLIVPREKLLRGNALLQTTGQAGLLAGPVIAGILAVVWSASGEMILTGFTFFLSAVFLIFIRISHEAPSPSEEIASRPGMLAEIGEGVRFVLSPPRPLLPAFLFMTLFGLVTGPLNIMLLVLSRHVLSRGAEGFGNLTGAFGAGMLASTLLLTFYTPKNVIRFVVGGFALAGLLSFGVGETRSYSLDLALFFFWGAAVNVVSPLSQTMIQHLTPRRLLARVLTVMSVGFLLGILLGILLFPPLSSTLGTRSVFVLMGTLLLTPLLAIATGNIVKGVRRLLLPFDATPENERSSS</sequence>
<dbReference type="PANTHER" id="PTHR23513">
    <property type="entry name" value="INTEGRAL MEMBRANE EFFLUX PROTEIN-RELATED"/>
    <property type="match status" value="1"/>
</dbReference>
<feature type="transmembrane region" description="Helical" evidence="6">
    <location>
        <begin position="235"/>
        <end position="259"/>
    </location>
</feature>
<evidence type="ECO:0000256" key="6">
    <source>
        <dbReference type="SAM" id="Phobius"/>
    </source>
</evidence>
<feature type="transmembrane region" description="Helical" evidence="6">
    <location>
        <begin position="90"/>
        <end position="110"/>
    </location>
</feature>
<evidence type="ECO:0000256" key="5">
    <source>
        <dbReference type="ARBA" id="ARBA00023136"/>
    </source>
</evidence>
<dbReference type="PANTHER" id="PTHR23513:SF6">
    <property type="entry name" value="MAJOR FACILITATOR SUPERFAMILY ASSOCIATED DOMAIN-CONTAINING PROTEIN"/>
    <property type="match status" value="1"/>
</dbReference>
<dbReference type="EMBL" id="GG693866">
    <property type="protein sequence ID" value="EES53268.1"/>
    <property type="molecule type" value="Genomic_DNA"/>
</dbReference>
<keyword evidence="3 6" id="KW-0812">Transmembrane</keyword>
<accession>C6HVT9</accession>
<dbReference type="InterPro" id="IPR036259">
    <property type="entry name" value="MFS_trans_sf"/>
</dbReference>
<feature type="transmembrane region" description="Helical" evidence="6">
    <location>
        <begin position="152"/>
        <end position="175"/>
    </location>
</feature>
<keyword evidence="8" id="KW-1185">Reference proteome</keyword>
<evidence type="ECO:0000256" key="2">
    <source>
        <dbReference type="ARBA" id="ARBA00022475"/>
    </source>
</evidence>
<keyword evidence="4 6" id="KW-1133">Transmembrane helix</keyword>
<dbReference type="GO" id="GO:0005886">
    <property type="term" value="C:plasma membrane"/>
    <property type="evidence" value="ECO:0007669"/>
    <property type="project" value="UniProtKB-SubCell"/>
</dbReference>
<dbReference type="SUPFAM" id="SSF103473">
    <property type="entry name" value="MFS general substrate transporter"/>
    <property type="match status" value="1"/>
</dbReference>
<keyword evidence="5 6" id="KW-0472">Membrane</keyword>
<dbReference type="Proteomes" id="UP000009374">
    <property type="component" value="Unassembled WGS sequence"/>
</dbReference>
<evidence type="ECO:0000313" key="7">
    <source>
        <dbReference type="EMBL" id="EES53268.1"/>
    </source>
</evidence>
<evidence type="ECO:0000256" key="4">
    <source>
        <dbReference type="ARBA" id="ARBA00022989"/>
    </source>
</evidence>
<feature type="transmembrane region" description="Helical" evidence="6">
    <location>
        <begin position="57"/>
        <end position="78"/>
    </location>
</feature>
<dbReference type="CDD" id="cd06173">
    <property type="entry name" value="MFS_MefA_like"/>
    <property type="match status" value="1"/>
</dbReference>
<feature type="transmembrane region" description="Helical" evidence="6">
    <location>
        <begin position="297"/>
        <end position="315"/>
    </location>
</feature>
<feature type="transmembrane region" description="Helical" evidence="6">
    <location>
        <begin position="116"/>
        <end position="140"/>
    </location>
</feature>
<feature type="transmembrane region" description="Helical" evidence="6">
    <location>
        <begin position="354"/>
        <end position="377"/>
    </location>
</feature>
<dbReference type="Pfam" id="PF07690">
    <property type="entry name" value="MFS_1"/>
    <property type="match status" value="1"/>
</dbReference>
<dbReference type="AlphaFoldDB" id="C6HVT9"/>
<evidence type="ECO:0000256" key="1">
    <source>
        <dbReference type="ARBA" id="ARBA00004651"/>
    </source>
</evidence>
<feature type="transmembrane region" description="Helical" evidence="6">
    <location>
        <begin position="389"/>
        <end position="410"/>
    </location>
</feature>
<organism evidence="7 8">
    <name type="scientific">Leptospirillum ferrodiazotrophum</name>
    <dbReference type="NCBI Taxonomy" id="412449"/>
    <lineage>
        <taxon>Bacteria</taxon>
        <taxon>Pseudomonadati</taxon>
        <taxon>Nitrospirota</taxon>
        <taxon>Nitrospiria</taxon>
        <taxon>Nitrospirales</taxon>
        <taxon>Nitrospiraceae</taxon>
        <taxon>Leptospirillum</taxon>
    </lineage>
</organism>
<gene>
    <name evidence="7" type="ORF">UBAL3_79800002</name>
</gene>
<name>C6HVT9_9BACT</name>
<dbReference type="InterPro" id="IPR011701">
    <property type="entry name" value="MFS"/>
</dbReference>
<proteinExistence type="predicted"/>
<comment type="subcellular location">
    <subcellularLocation>
        <location evidence="1">Cell membrane</location>
        <topology evidence="1">Multi-pass membrane protein</topology>
    </subcellularLocation>
</comment>
<feature type="transmembrane region" description="Helical" evidence="6">
    <location>
        <begin position="181"/>
        <end position="198"/>
    </location>
</feature>
<evidence type="ECO:0000313" key="8">
    <source>
        <dbReference type="Proteomes" id="UP000009374"/>
    </source>
</evidence>
<dbReference type="Gene3D" id="1.20.1250.20">
    <property type="entry name" value="MFS general substrate transporter like domains"/>
    <property type="match status" value="1"/>
</dbReference>
<reference evidence="7 8" key="1">
    <citation type="journal article" date="2009" name="Appl. Environ. Microbiol.">
        <title>Community genomic and proteomic analyses of chemoautotrophic iron-oxidizing "Leptospirillum rubarum" (Group II) and "Leptospirillum ferrodiazotrophum" (Group III) bacteria in acid mine drainage biofilms.</title>
        <authorList>
            <person name="Goltsman D.S."/>
            <person name="Denef V.J."/>
            <person name="Singer S.W."/>
            <person name="VerBerkmoes N.C."/>
            <person name="Lefsrud M."/>
            <person name="Mueller R.S."/>
            <person name="Dick G.J."/>
            <person name="Sun C.L."/>
            <person name="Wheeler K.E."/>
            <person name="Zemla A."/>
            <person name="Baker B.J."/>
            <person name="Hauser L."/>
            <person name="Land M."/>
            <person name="Shah M.B."/>
            <person name="Thelen M.P."/>
            <person name="Hettich R.L."/>
            <person name="Banfield J.F."/>
        </authorList>
    </citation>
    <scope>NUCLEOTIDE SEQUENCE [LARGE SCALE GENOMIC DNA]</scope>
</reference>
<protein>
    <submittedName>
        <fullName evidence="7">Major facilitator superfamily MFS_1</fullName>
    </submittedName>
</protein>
<evidence type="ECO:0000256" key="3">
    <source>
        <dbReference type="ARBA" id="ARBA00022692"/>
    </source>
</evidence>
<feature type="transmembrane region" description="Helical" evidence="6">
    <location>
        <begin position="321"/>
        <end position="342"/>
    </location>
</feature>
<feature type="transmembrane region" description="Helical" evidence="6">
    <location>
        <begin position="271"/>
        <end position="290"/>
    </location>
</feature>
<dbReference type="GO" id="GO:0022857">
    <property type="term" value="F:transmembrane transporter activity"/>
    <property type="evidence" value="ECO:0007669"/>
    <property type="project" value="InterPro"/>
</dbReference>
<keyword evidence="2" id="KW-1003">Cell membrane</keyword>